<dbReference type="KEGG" id="otd:J1M35_04460"/>
<dbReference type="EMBL" id="CP071796">
    <property type="protein sequence ID" value="QTD47264.1"/>
    <property type="molecule type" value="Genomic_DNA"/>
</dbReference>
<organism evidence="1 2">
    <name type="scientific">Ottowia testudinis</name>
    <dbReference type="NCBI Taxonomy" id="2816950"/>
    <lineage>
        <taxon>Bacteria</taxon>
        <taxon>Pseudomonadati</taxon>
        <taxon>Pseudomonadota</taxon>
        <taxon>Betaproteobacteria</taxon>
        <taxon>Burkholderiales</taxon>
        <taxon>Comamonadaceae</taxon>
        <taxon>Ottowia</taxon>
    </lineage>
</organism>
<protein>
    <recommendedName>
        <fullName evidence="3">Mu-like prophage I protein</fullName>
    </recommendedName>
</protein>
<proteinExistence type="predicted"/>
<evidence type="ECO:0000313" key="1">
    <source>
        <dbReference type="EMBL" id="QTD47264.1"/>
    </source>
</evidence>
<evidence type="ECO:0008006" key="3">
    <source>
        <dbReference type="Google" id="ProtNLM"/>
    </source>
</evidence>
<dbReference type="AlphaFoldDB" id="A0A975CN58"/>
<keyword evidence="2" id="KW-1185">Reference proteome</keyword>
<dbReference type="InterPro" id="IPR012106">
    <property type="entry name" value="Phage_Mu_Gp1"/>
</dbReference>
<dbReference type="Pfam" id="PF10123">
    <property type="entry name" value="Mu-like_Pro"/>
    <property type="match status" value="1"/>
</dbReference>
<dbReference type="Proteomes" id="UP000663903">
    <property type="component" value="Chromosome"/>
</dbReference>
<sequence>MAEIFAKCGIPLQSADGAGVAALSCEIAALSAQADGATVLIQATPAQDFVLSDGRDLGIPACRMNAGVAAKVISAFNAAQPLVIDYEHQTLHTQTNGKDAPAAGWIHGLKWIEGKGLYVVAELTKRARQLIRDGEYRYFSPVIQYSKHTGEVLRVLMGALTNNPAIHGMDGVKVQ</sequence>
<name>A0A975CN58_9BURK</name>
<accession>A0A975CN58</accession>
<reference evidence="1" key="1">
    <citation type="submission" date="2021-03" db="EMBL/GenBank/DDBJ databases">
        <title>Ottowia sp. 27C isolated from the cloaca of a Giant Asian pond turtle (Heosemys grandis).</title>
        <authorList>
            <person name="Spergser J."/>
            <person name="Busse H.-J."/>
        </authorList>
    </citation>
    <scope>NUCLEOTIDE SEQUENCE</scope>
    <source>
        <strain evidence="1">27C</strain>
    </source>
</reference>
<gene>
    <name evidence="1" type="ORF">J1M35_04460</name>
</gene>
<evidence type="ECO:0000313" key="2">
    <source>
        <dbReference type="Proteomes" id="UP000663903"/>
    </source>
</evidence>